<keyword evidence="7" id="KW-1015">Disulfide bond</keyword>
<sequence length="1045" mass="113830">MQSGQLLLLISSFLGFYGVSAGRYKTDAGRLDGKLNVHLVCHTHDDAGWLKTVDQYYWGANNTIQDAGVQYILDAVVAALAANKDRKFTYAEMSFFQRWWDQQEEDMRDLVHHLVASGQLSFANGGYVQHDEAASHYVAMIDQTTRGHSFLQDTFGVKPRIAWQLDPFGHSATQASLMSAEAGFDALFIARADHQDMDVRRTKKELEFIWAPNGTVGGDEDGIFTVNFASGQYGPPEGFGFEWGCPPIADDPQLKEYNVQDRVDAFVWYAQGLANVTVGNDVIVTMGSDFNYGRANQWFKNMDKLIHYVNADGRVNVLYSTPEAYVDAKHGYNHTWSVKRDDFFPYSDSSHAYWTGYFSSRPTSKRYIRQATSFLQAARQLELTVGGKSSGGPTTDGLEAAVSLTQHHDSITGTEKQHVANDYHERLSAGLVEAQTVVVGAVSQLLGGEPLLSNAASAHGSTLRFCNYANATICEPSVRLSREGRSIRVVVYNPVAWTVRAPLRVAVSTHTSCEWIVQGPNNETLPSQTVSVDATTRRLQHLLHETNASSEAAGDAEVAWVADLQPLGLATFTMLPASVGRAERDVVSGTGPRRRRDEVLDNGILRLVFDAEAGSLKGIGIDGAEPIQLTTSLAWYNSSDGLDVPEGKDRGQAGGAYIFRPGSKTFLPRHRRDVELRIVKGEVVQEAHQRFGDWATLVTRLYQGQAHFEVEWTVGPIPVSDGLGKEVVLEYRSSTIRSGRTFHTDSNGRHMMHRERDHRPGWRLNVTEPVAGNYYPVTAAATIQDREHSLAVLVDRAQGAASLASGRLEFMLHRRLLADDGRGVAEALNETACGDANREAPHACGGLVARGVHRVLVQREGSGEGPAHAAAVRRTAQALVNDPPLVMAGPVQLLEPPPAAPPAPTPLALSLSGGATLPPDVQLVTFAELAGRGIVRVAHLHEAGEGGDASTPATFDLAPLLRSIKFSEVTEVSLTANSEVGARPRLRFNSGEDGAVKGVGRPPTLCRDSSLVHPPCRGGRLNITLKPFEVRTFELRLDSRSAAAV</sequence>
<evidence type="ECO:0000256" key="7">
    <source>
        <dbReference type="ARBA" id="ARBA00023157"/>
    </source>
</evidence>
<keyword evidence="4 10" id="KW-0479">Metal-binding</keyword>
<feature type="signal peptide" evidence="10">
    <location>
        <begin position="1"/>
        <end position="21"/>
    </location>
</feature>
<dbReference type="Gene3D" id="2.60.40.1180">
    <property type="entry name" value="Golgi alpha-mannosidase II"/>
    <property type="match status" value="1"/>
</dbReference>
<evidence type="ECO:0000259" key="11">
    <source>
        <dbReference type="SMART" id="SM00872"/>
    </source>
</evidence>
<reference evidence="12" key="1">
    <citation type="submission" date="2015-08" db="EMBL/GenBank/DDBJ databases">
        <authorList>
            <person name="Babu N.S."/>
            <person name="Beckwith C.J."/>
            <person name="Beseler K.G."/>
            <person name="Brison A."/>
            <person name="Carone J.V."/>
            <person name="Caskin T.P."/>
            <person name="Diamond M."/>
            <person name="Durham M.E."/>
            <person name="Foxe J.M."/>
            <person name="Go M."/>
            <person name="Henderson B.A."/>
            <person name="Jones I.B."/>
            <person name="McGettigan J.A."/>
            <person name="Micheletti S.J."/>
            <person name="Nasrallah M.E."/>
            <person name="Ortiz D."/>
            <person name="Piller C.R."/>
            <person name="Privatt S.R."/>
            <person name="Schneider S.L."/>
            <person name="Sharp S."/>
            <person name="Smith T.C."/>
            <person name="Stanton J.D."/>
            <person name="Ullery H.E."/>
            <person name="Wilson R.J."/>
            <person name="Serrano M.G."/>
            <person name="Buck G."/>
            <person name="Lee V."/>
            <person name="Wang Y."/>
            <person name="Carvalho R."/>
            <person name="Voegtly L."/>
            <person name="Shi R."/>
            <person name="Duckworth R."/>
            <person name="Johnson A."/>
            <person name="Loviza R."/>
            <person name="Walstead R."/>
            <person name="Shah Z."/>
            <person name="Kiflezghi M."/>
            <person name="Wade K."/>
            <person name="Ball S.L."/>
            <person name="Bradley K.W."/>
            <person name="Asai D.J."/>
            <person name="Bowman C.A."/>
            <person name="Russell D.A."/>
            <person name="Pope W.H."/>
            <person name="Jacobs-Sera D."/>
            <person name="Hendrix R.W."/>
            <person name="Hatfull G.F."/>
        </authorList>
    </citation>
    <scope>NUCLEOTIDE SEQUENCE</scope>
</reference>
<keyword evidence="5 10" id="KW-0378">Hydrolase</keyword>
<dbReference type="InterPro" id="IPR013780">
    <property type="entry name" value="Glyco_hydro_b"/>
</dbReference>
<dbReference type="GO" id="GO:0046872">
    <property type="term" value="F:metal ion binding"/>
    <property type="evidence" value="ECO:0007669"/>
    <property type="project" value="UniProtKB-KW"/>
</dbReference>
<evidence type="ECO:0000256" key="6">
    <source>
        <dbReference type="ARBA" id="ARBA00022833"/>
    </source>
</evidence>
<accession>A0A1D2ACN6</accession>
<dbReference type="GO" id="GO:0004559">
    <property type="term" value="F:alpha-mannosidase activity"/>
    <property type="evidence" value="ECO:0007669"/>
    <property type="project" value="UniProtKB-EC"/>
</dbReference>
<dbReference type="FunFam" id="3.20.110.10:FF:000001">
    <property type="entry name" value="Alpha-mannosidase"/>
    <property type="match status" value="1"/>
</dbReference>
<evidence type="ECO:0000256" key="8">
    <source>
        <dbReference type="ARBA" id="ARBA00023180"/>
    </source>
</evidence>
<dbReference type="FunFam" id="1.20.1270.50:FF:000003">
    <property type="entry name" value="Alpha-mannosidase"/>
    <property type="match status" value="1"/>
</dbReference>
<dbReference type="Gene3D" id="2.60.40.1360">
    <property type="match status" value="1"/>
</dbReference>
<evidence type="ECO:0000256" key="2">
    <source>
        <dbReference type="ARBA" id="ARBA00009792"/>
    </source>
</evidence>
<dbReference type="InterPro" id="IPR037094">
    <property type="entry name" value="Glyco_hydro_38_cen_sf"/>
</dbReference>
<organism evidence="12">
    <name type="scientific">Auxenochlorella protothecoides</name>
    <name type="common">Green microalga</name>
    <name type="synonym">Chlorella protothecoides</name>
    <dbReference type="NCBI Taxonomy" id="3075"/>
    <lineage>
        <taxon>Eukaryota</taxon>
        <taxon>Viridiplantae</taxon>
        <taxon>Chlorophyta</taxon>
        <taxon>core chlorophytes</taxon>
        <taxon>Trebouxiophyceae</taxon>
        <taxon>Chlorellales</taxon>
        <taxon>Chlorellaceae</taxon>
        <taxon>Auxenochlorella</taxon>
    </lineage>
</organism>
<keyword evidence="6 10" id="KW-0862">Zinc</keyword>
<dbReference type="Gene3D" id="3.20.110.10">
    <property type="entry name" value="Glycoside hydrolase 38, N terminal domain"/>
    <property type="match status" value="1"/>
</dbReference>
<dbReference type="Pfam" id="PF07748">
    <property type="entry name" value="Glyco_hydro_38C"/>
    <property type="match status" value="1"/>
</dbReference>
<dbReference type="InterPro" id="IPR011330">
    <property type="entry name" value="Glyco_hydro/deAcase_b/a-brl"/>
</dbReference>
<evidence type="ECO:0000256" key="3">
    <source>
        <dbReference type="ARBA" id="ARBA00012752"/>
    </source>
</evidence>
<dbReference type="InterPro" id="IPR011013">
    <property type="entry name" value="Gal_mutarotase_sf_dom"/>
</dbReference>
<dbReference type="InterPro" id="IPR050843">
    <property type="entry name" value="Glycosyl_Hydrlase_38"/>
</dbReference>
<evidence type="ECO:0000256" key="5">
    <source>
        <dbReference type="ARBA" id="ARBA00022801"/>
    </source>
</evidence>
<feature type="domain" description="Glycoside hydrolase family 38 central" evidence="11">
    <location>
        <begin position="352"/>
        <end position="427"/>
    </location>
</feature>
<dbReference type="SUPFAM" id="SSF88713">
    <property type="entry name" value="Glycoside hydrolase/deacetylase"/>
    <property type="match status" value="1"/>
</dbReference>
<keyword evidence="8" id="KW-0325">Glycoprotein</keyword>
<dbReference type="GO" id="GO:0030246">
    <property type="term" value="F:carbohydrate binding"/>
    <property type="evidence" value="ECO:0007669"/>
    <property type="project" value="InterPro"/>
</dbReference>
<evidence type="ECO:0000256" key="10">
    <source>
        <dbReference type="RuleBase" id="RU361199"/>
    </source>
</evidence>
<dbReference type="Pfam" id="PF09261">
    <property type="entry name" value="Alpha-mann_mid"/>
    <property type="match status" value="1"/>
</dbReference>
<dbReference type="Gene3D" id="1.20.1270.50">
    <property type="entry name" value="Glycoside hydrolase family 38, central domain"/>
    <property type="match status" value="2"/>
</dbReference>
<evidence type="ECO:0000313" key="12">
    <source>
        <dbReference type="EMBL" id="JAT76685.1"/>
    </source>
</evidence>
<dbReference type="SMART" id="SM00872">
    <property type="entry name" value="Alpha-mann_mid"/>
    <property type="match status" value="1"/>
</dbReference>
<evidence type="ECO:0000256" key="1">
    <source>
        <dbReference type="ARBA" id="ARBA00000365"/>
    </source>
</evidence>
<name>A0A1D2ACN6_AUXPR</name>
<evidence type="ECO:0000256" key="4">
    <source>
        <dbReference type="ARBA" id="ARBA00022723"/>
    </source>
</evidence>
<dbReference type="Pfam" id="PF01074">
    <property type="entry name" value="Glyco_hydro_38N"/>
    <property type="match status" value="1"/>
</dbReference>
<protein>
    <recommendedName>
        <fullName evidence="3 10">Alpha-mannosidase</fullName>
        <ecNumber evidence="10">3.2.1.-</ecNumber>
    </recommendedName>
</protein>
<dbReference type="SUPFAM" id="SSF88688">
    <property type="entry name" value="Families 57/38 glycoside transferase middle domain"/>
    <property type="match status" value="1"/>
</dbReference>
<dbReference type="PANTHER" id="PTHR11607">
    <property type="entry name" value="ALPHA-MANNOSIDASE"/>
    <property type="match status" value="1"/>
</dbReference>
<gene>
    <name evidence="12" type="ORF">g.81131</name>
</gene>
<dbReference type="SUPFAM" id="SSF74650">
    <property type="entry name" value="Galactose mutarotase-like"/>
    <property type="match status" value="1"/>
</dbReference>
<dbReference type="InterPro" id="IPR015341">
    <property type="entry name" value="Glyco_hydro_38_cen"/>
</dbReference>
<dbReference type="PANTHER" id="PTHR11607:SF3">
    <property type="entry name" value="LYSOSOMAL ALPHA-MANNOSIDASE"/>
    <property type="match status" value="1"/>
</dbReference>
<evidence type="ECO:0000256" key="9">
    <source>
        <dbReference type="ARBA" id="ARBA00023295"/>
    </source>
</evidence>
<comment type="similarity">
    <text evidence="2 10">Belongs to the glycosyl hydrolase 38 family.</text>
</comment>
<dbReference type="InterPro" id="IPR000602">
    <property type="entry name" value="Glyco_hydro_38_N"/>
</dbReference>
<dbReference type="CDD" id="cd10810">
    <property type="entry name" value="GH38N_AMII_LAM_like"/>
    <property type="match status" value="1"/>
</dbReference>
<dbReference type="GO" id="GO:0006013">
    <property type="term" value="P:mannose metabolic process"/>
    <property type="evidence" value="ECO:0007669"/>
    <property type="project" value="InterPro"/>
</dbReference>
<dbReference type="AlphaFoldDB" id="A0A1D2ACN6"/>
<dbReference type="InterPro" id="IPR011682">
    <property type="entry name" value="Glyco_hydro_38_C"/>
</dbReference>
<dbReference type="InterPro" id="IPR028995">
    <property type="entry name" value="Glyco_hydro_57/38_cen_sf"/>
</dbReference>
<comment type="catalytic activity">
    <reaction evidence="1">
        <text>Hydrolysis of terminal, non-reducing alpha-D-mannose residues in alpha-D-mannosides.</text>
        <dbReference type="EC" id="3.2.1.24"/>
    </reaction>
</comment>
<keyword evidence="9 10" id="KW-0326">Glycosidase</keyword>
<keyword evidence="10" id="KW-0732">Signal</keyword>
<dbReference type="EMBL" id="GDKF01001937">
    <property type="protein sequence ID" value="JAT76685.1"/>
    <property type="molecule type" value="Transcribed_RNA"/>
</dbReference>
<feature type="chain" id="PRO_5017855825" description="Alpha-mannosidase" evidence="10">
    <location>
        <begin position="22"/>
        <end position="1045"/>
    </location>
</feature>
<comment type="cofactor">
    <cofactor evidence="10">
        <name>Zn(2+)</name>
        <dbReference type="ChEBI" id="CHEBI:29105"/>
    </cofactor>
    <text evidence="10">Binds 1 zinc ion per subunit.</text>
</comment>
<proteinExistence type="inferred from homology"/>
<dbReference type="EC" id="3.2.1.-" evidence="10"/>
<dbReference type="FunFam" id="1.20.1270.50:FF:000002">
    <property type="entry name" value="Alpha-mannosidase"/>
    <property type="match status" value="1"/>
</dbReference>
<dbReference type="InterPro" id="IPR027291">
    <property type="entry name" value="Glyco_hydro_38_N_sf"/>
</dbReference>
<dbReference type="Gene3D" id="2.70.98.30">
    <property type="entry name" value="Golgi alpha-mannosidase II, domain 4"/>
    <property type="match status" value="1"/>
</dbReference>